<proteinExistence type="predicted"/>
<gene>
    <name evidence="3" type="ORF">GCM10023224_02620</name>
</gene>
<feature type="domain" description="Peptidase S9 prolyl oligopeptidase catalytic" evidence="2">
    <location>
        <begin position="461"/>
        <end position="664"/>
    </location>
</feature>
<protein>
    <submittedName>
        <fullName evidence="3">Prolyl oligopeptidase family serine peptidase</fullName>
    </submittedName>
</protein>
<dbReference type="Pfam" id="PF00326">
    <property type="entry name" value="Peptidase_S9"/>
    <property type="match status" value="1"/>
</dbReference>
<comment type="caution">
    <text evidence="3">The sequence shown here is derived from an EMBL/GenBank/DDBJ whole genome shotgun (WGS) entry which is preliminary data.</text>
</comment>
<organism evidence="3 4">
    <name type="scientific">Streptomonospora halophila</name>
    <dbReference type="NCBI Taxonomy" id="427369"/>
    <lineage>
        <taxon>Bacteria</taxon>
        <taxon>Bacillati</taxon>
        <taxon>Actinomycetota</taxon>
        <taxon>Actinomycetes</taxon>
        <taxon>Streptosporangiales</taxon>
        <taxon>Nocardiopsidaceae</taxon>
        <taxon>Streptomonospora</taxon>
    </lineage>
</organism>
<dbReference type="Gene3D" id="2.120.10.30">
    <property type="entry name" value="TolB, C-terminal domain"/>
    <property type="match status" value="1"/>
</dbReference>
<feature type="region of interest" description="Disordered" evidence="1">
    <location>
        <begin position="374"/>
        <end position="408"/>
    </location>
</feature>
<dbReference type="Gene3D" id="3.40.50.1820">
    <property type="entry name" value="alpha/beta hydrolase"/>
    <property type="match status" value="1"/>
</dbReference>
<dbReference type="SUPFAM" id="SSF53474">
    <property type="entry name" value="alpha/beta-Hydrolases"/>
    <property type="match status" value="1"/>
</dbReference>
<name>A0ABP9G4U0_9ACTN</name>
<dbReference type="PANTHER" id="PTHR43056">
    <property type="entry name" value="PEPTIDASE S9 PROLYL OLIGOPEPTIDASE"/>
    <property type="match status" value="1"/>
</dbReference>
<dbReference type="PANTHER" id="PTHR43056:SF5">
    <property type="entry name" value="PEPTIDASE S9 PROLYL OLIGOPEPTIDASE CATALYTIC DOMAIN-CONTAINING PROTEIN"/>
    <property type="match status" value="1"/>
</dbReference>
<dbReference type="InterPro" id="IPR001375">
    <property type="entry name" value="Peptidase_S9_cat"/>
</dbReference>
<evidence type="ECO:0000259" key="2">
    <source>
        <dbReference type="Pfam" id="PF00326"/>
    </source>
</evidence>
<sequence length="676" mass="71678">MNDAPPCGAWPSPIGAGDVADHEGAPNWPAALGEEVWWTEPRPAQGGRVTLCRTRLDDPAARPREMLPAPWNVRSRVHEYGGRPYALVPAAAGTAVVFAEFGDQRLYLWQPGGEPAPLTPEPPEPAGLRYVEPVLSPEGREVWCVCERSTGPAPTDVRRAIVAVPLDGSAAGDPAAVREVAAGHRFLACPRVSPDGRRLSWIGWDHPDMPWDSTVLHIADLGPGGRTSGAPATVAGGPGVSVVQAEWADADTLYCVADPSGWWNPYRISAGADGTWGEPRPAAAAEEEFGGALWQLGYTWLAVPARGPVAAVHGRATSALGRIDPATGTVSDADTPHTEWFGRLAVGGAAGDTLVCPAAAPDIAPEIVAVGPSGSWRSLSAPDRRGRGAGAASAAEGTAADPDYMPVPRPRVFTGPGGREVHANLYPPRNPHAQPAPGERPPYAVWVHGGPTGRSPMIRDLEVAYFTSRGIGVVEVDYGGSTGYGRAYRERLRENWGVVDVEDCVAAAHALAEEGAADPGRIAIRGGSAGGWTAAAALAFTDVFACAVISFPIVDLAGWRTGETHDFESQYLESLVGPWPETARRYADRSPVNRAGDVSAPFVLLQGLEDEICPPAQAERFVQRVNGVPHAYLAFEGEQHGFRRKETIRAALEAELSLYAQVFGFETDAPHLELRR</sequence>
<keyword evidence="4" id="KW-1185">Reference proteome</keyword>
<dbReference type="InterPro" id="IPR011042">
    <property type="entry name" value="6-blade_b-propeller_TolB-like"/>
</dbReference>
<feature type="compositionally biased region" description="Low complexity" evidence="1">
    <location>
        <begin position="390"/>
        <end position="403"/>
    </location>
</feature>
<dbReference type="Proteomes" id="UP001499993">
    <property type="component" value="Unassembled WGS sequence"/>
</dbReference>
<dbReference type="EMBL" id="BAABIK010000001">
    <property type="protein sequence ID" value="GAA4927192.1"/>
    <property type="molecule type" value="Genomic_DNA"/>
</dbReference>
<evidence type="ECO:0000313" key="4">
    <source>
        <dbReference type="Proteomes" id="UP001499993"/>
    </source>
</evidence>
<dbReference type="InterPro" id="IPR029058">
    <property type="entry name" value="AB_hydrolase_fold"/>
</dbReference>
<evidence type="ECO:0000256" key="1">
    <source>
        <dbReference type="SAM" id="MobiDB-lite"/>
    </source>
</evidence>
<feature type="region of interest" description="Disordered" evidence="1">
    <location>
        <begin position="1"/>
        <end position="27"/>
    </location>
</feature>
<reference evidence="4" key="1">
    <citation type="journal article" date="2019" name="Int. J. Syst. Evol. Microbiol.">
        <title>The Global Catalogue of Microorganisms (GCM) 10K type strain sequencing project: providing services to taxonomists for standard genome sequencing and annotation.</title>
        <authorList>
            <consortium name="The Broad Institute Genomics Platform"/>
            <consortium name="The Broad Institute Genome Sequencing Center for Infectious Disease"/>
            <person name="Wu L."/>
            <person name="Ma J."/>
        </authorList>
    </citation>
    <scope>NUCLEOTIDE SEQUENCE [LARGE SCALE GENOMIC DNA]</scope>
    <source>
        <strain evidence="4">JCM 18123</strain>
    </source>
</reference>
<dbReference type="RefSeq" id="WP_345555094.1">
    <property type="nucleotide sequence ID" value="NZ_BAABIK010000001.1"/>
</dbReference>
<evidence type="ECO:0000313" key="3">
    <source>
        <dbReference type="EMBL" id="GAA4927192.1"/>
    </source>
</evidence>
<dbReference type="InterPro" id="IPR050585">
    <property type="entry name" value="Xaa-Pro_dipeptidyl-ppase/CocE"/>
</dbReference>
<accession>A0ABP9G4U0</accession>
<dbReference type="SUPFAM" id="SSF82171">
    <property type="entry name" value="DPP6 N-terminal domain-like"/>
    <property type="match status" value="1"/>
</dbReference>